<dbReference type="GO" id="GO:0005886">
    <property type="term" value="C:plasma membrane"/>
    <property type="evidence" value="ECO:0007669"/>
    <property type="project" value="UniProtKB-SubCell"/>
</dbReference>
<evidence type="ECO:0000256" key="4">
    <source>
        <dbReference type="ARBA" id="ARBA00022989"/>
    </source>
</evidence>
<keyword evidence="6" id="KW-0443">Lipid metabolism</keyword>
<dbReference type="PANTHER" id="PTHR37693:SF1">
    <property type="entry name" value="INTEGRAL MEMBRANE PROTEIN"/>
    <property type="match status" value="1"/>
</dbReference>
<organism evidence="8 9">
    <name type="scientific">Faecalibacillus faecis</name>
    <dbReference type="NCBI Taxonomy" id="1982628"/>
    <lineage>
        <taxon>Bacteria</taxon>
        <taxon>Bacillati</taxon>
        <taxon>Bacillota</taxon>
        <taxon>Erysipelotrichia</taxon>
        <taxon>Erysipelotrichales</taxon>
        <taxon>Coprobacillaceae</taxon>
        <taxon>Faecalibacillus</taxon>
    </lineage>
</organism>
<evidence type="ECO:0000256" key="5">
    <source>
        <dbReference type="ARBA" id="ARBA00023136"/>
    </source>
</evidence>
<feature type="transmembrane region" description="Helical" evidence="6">
    <location>
        <begin position="9"/>
        <end position="26"/>
    </location>
</feature>
<comment type="caution">
    <text evidence="8">The sequence shown here is derived from an EMBL/GenBank/DDBJ whole genome shotgun (WGS) entry which is preliminary data.</text>
</comment>
<dbReference type="GO" id="GO:0046677">
    <property type="term" value="P:response to antibiotic"/>
    <property type="evidence" value="ECO:0007669"/>
    <property type="project" value="UniProtKB-KW"/>
</dbReference>
<feature type="transmembrane region" description="Helical" evidence="6">
    <location>
        <begin position="156"/>
        <end position="178"/>
    </location>
</feature>
<evidence type="ECO:0000256" key="1">
    <source>
        <dbReference type="ARBA" id="ARBA00004651"/>
    </source>
</evidence>
<evidence type="ECO:0000313" key="9">
    <source>
        <dbReference type="Proteomes" id="UP000241201"/>
    </source>
</evidence>
<evidence type="ECO:0000256" key="7">
    <source>
        <dbReference type="SAM" id="Coils"/>
    </source>
</evidence>
<evidence type="ECO:0000313" key="8">
    <source>
        <dbReference type="EMBL" id="PST35824.1"/>
    </source>
</evidence>
<comment type="catalytic activity">
    <reaction evidence="6">
        <text>L-lysyl-tRNA(Lys) + a 1,2-diacyl-sn-glycero-3-phospho-(1'-sn-glycerol) = a 1,2-diacyl-sn-glycero-3-phospho-1'-(3'-O-L-lysyl)-sn-glycerol + tRNA(Lys)</text>
        <dbReference type="Rhea" id="RHEA:10668"/>
        <dbReference type="Rhea" id="RHEA-COMP:9696"/>
        <dbReference type="Rhea" id="RHEA-COMP:9697"/>
        <dbReference type="ChEBI" id="CHEBI:64716"/>
        <dbReference type="ChEBI" id="CHEBI:75792"/>
        <dbReference type="ChEBI" id="CHEBI:78442"/>
        <dbReference type="ChEBI" id="CHEBI:78529"/>
        <dbReference type="EC" id="2.3.2.3"/>
    </reaction>
</comment>
<comment type="function">
    <text evidence="6">Catalyzes the transfer of a lysyl group from L-lysyl-tRNA(Lys) to membrane-bound phosphatidylglycerol (PG), which produces lysylphosphatidylglycerol (LPG), a major component of the bacterial membrane with a positive net charge. LPG synthesis contributes to bacterial virulence as it is involved in the resistance mechanism against cationic antimicrobial peptides (CAMP) produces by the host's immune system (defensins, cathelicidins) and by the competing microorganisms.</text>
</comment>
<gene>
    <name evidence="6" type="primary">mprF</name>
    <name evidence="8" type="ORF">C7U55_12375</name>
</gene>
<evidence type="ECO:0000256" key="3">
    <source>
        <dbReference type="ARBA" id="ARBA00022692"/>
    </source>
</evidence>
<keyword evidence="6" id="KW-0046">Antibiotic resistance</keyword>
<evidence type="ECO:0000256" key="2">
    <source>
        <dbReference type="ARBA" id="ARBA00022475"/>
    </source>
</evidence>
<feature type="transmembrane region" description="Helical" evidence="6">
    <location>
        <begin position="46"/>
        <end position="69"/>
    </location>
</feature>
<keyword evidence="3 6" id="KW-0812">Transmembrane</keyword>
<keyword evidence="7" id="KW-0175">Coiled coil</keyword>
<keyword evidence="2" id="KW-1003">Cell membrane</keyword>
<dbReference type="InterPro" id="IPR022791">
    <property type="entry name" value="L-PG_synthase/AglD"/>
</dbReference>
<reference evidence="9" key="1">
    <citation type="submission" date="2018-03" db="EMBL/GenBank/DDBJ databases">
        <title>Lachnoclostridium SNUG30370 gen.nov., sp.nov., isolated from human faeces.</title>
        <authorList>
            <person name="Seo B."/>
            <person name="Jeon K."/>
            <person name="Ko G."/>
        </authorList>
    </citation>
    <scope>NUCLEOTIDE SEQUENCE [LARGE SCALE GENOMIC DNA]</scope>
    <source>
        <strain evidence="9">SNUG30370</strain>
    </source>
</reference>
<dbReference type="PANTHER" id="PTHR37693">
    <property type="entry name" value="PHOSPHATIDYLGLYCEROL LYSYLTRANSFERASE"/>
    <property type="match status" value="1"/>
</dbReference>
<dbReference type="Proteomes" id="UP000241201">
    <property type="component" value="Unassembled WGS sequence"/>
</dbReference>
<evidence type="ECO:0000256" key="6">
    <source>
        <dbReference type="RuleBase" id="RU363042"/>
    </source>
</evidence>
<feature type="transmembrane region" description="Helical" evidence="6">
    <location>
        <begin position="313"/>
        <end position="333"/>
    </location>
</feature>
<dbReference type="EC" id="2.3.2.3" evidence="6"/>
<dbReference type="GO" id="GO:0006629">
    <property type="term" value="P:lipid metabolic process"/>
    <property type="evidence" value="ECO:0007669"/>
    <property type="project" value="UniProtKB-KW"/>
</dbReference>
<dbReference type="NCBIfam" id="TIGR00374">
    <property type="entry name" value="flippase-like domain"/>
    <property type="match status" value="1"/>
</dbReference>
<feature type="coiled-coil region" evidence="7">
    <location>
        <begin position="201"/>
        <end position="228"/>
    </location>
</feature>
<dbReference type="RefSeq" id="WP_106988826.1">
    <property type="nucleotide sequence ID" value="NZ_PYLP01000027.1"/>
</dbReference>
<keyword evidence="6" id="KW-0808">Transferase</keyword>
<dbReference type="Pfam" id="PF03706">
    <property type="entry name" value="LPG_synthase_TM"/>
    <property type="match status" value="1"/>
</dbReference>
<name>A0A2T3FKP2_9FIRM</name>
<feature type="transmembrane region" description="Helical" evidence="6">
    <location>
        <begin position="118"/>
        <end position="144"/>
    </location>
</feature>
<dbReference type="EMBL" id="PYLP01000027">
    <property type="protein sequence ID" value="PST35824.1"/>
    <property type="molecule type" value="Genomic_DNA"/>
</dbReference>
<comment type="similarity">
    <text evidence="6">Belongs to the LPG synthase family.</text>
</comment>
<dbReference type="GeneID" id="77471878"/>
<sequence length="369" mass="41515">MNKKNIKKYILNVAIILLVGGLSIYFSIGNQLEGTIESLSHCHLGWLLVVVILMLIFYLINAMNLTLFARVYKEDYCLKQGIVNAMAGIFFNGITPMASGGQFYQIYAFNKQGIKATYSSSILLMIFIVYQSVLVLYTSIIILLKFAYFSSLYSGFFSLAIVGFVINLVVISTLFLGAKSERLQNFLSNNVVKLLAKLHIVKNYEETSSKIERKLENFRVELNLLQKNKPILLKSIGLNVLKLTVLYSIPFFCSLAMNVPLSWKHFFDLIGITAFVYLISDFVPLPGASGGSEGSFFILLRYFLKNATSATLLVWRFATYYAGLIIGGLTMSFSKELNIATLKESNQPIEENGIVIEDIEEVELKDFKK</sequence>
<protein>
    <recommendedName>
        <fullName evidence="6">Phosphatidylglycerol lysyltransferase</fullName>
        <ecNumber evidence="6">2.3.2.3</ecNumber>
    </recommendedName>
    <alternativeName>
        <fullName evidence="6">Lysylphosphatidylglycerol synthase</fullName>
    </alternativeName>
</protein>
<comment type="subcellular location">
    <subcellularLocation>
        <location evidence="1 6">Cell membrane</location>
        <topology evidence="1 6">Multi-pass membrane protein</topology>
    </subcellularLocation>
</comment>
<proteinExistence type="inferred from homology"/>
<accession>A0A2T3FKP2</accession>
<keyword evidence="4 6" id="KW-1133">Transmembrane helix</keyword>
<dbReference type="GO" id="GO:0050071">
    <property type="term" value="F:phosphatidylglycerol lysyltransferase activity"/>
    <property type="evidence" value="ECO:0007669"/>
    <property type="project" value="UniProtKB-EC"/>
</dbReference>
<feature type="transmembrane region" description="Helical" evidence="6">
    <location>
        <begin position="266"/>
        <end position="285"/>
    </location>
</feature>
<feature type="transmembrane region" description="Helical" evidence="6">
    <location>
        <begin position="240"/>
        <end position="259"/>
    </location>
</feature>
<keyword evidence="9" id="KW-1185">Reference proteome</keyword>
<dbReference type="AlphaFoldDB" id="A0A2T3FKP2"/>
<keyword evidence="5 6" id="KW-0472">Membrane</keyword>